<name>A0ABQ6GCV9_9BACL</name>
<accession>A0ABQ6GCV9</accession>
<gene>
    <name evidence="5" type="primary">ydfE</name>
    <name evidence="5" type="ORF">MU1_18170</name>
</gene>
<feature type="domain" description="Flavin reductase like" evidence="4">
    <location>
        <begin position="14"/>
        <end position="153"/>
    </location>
</feature>
<dbReference type="InterPro" id="IPR052174">
    <property type="entry name" value="Flavoredoxin"/>
</dbReference>
<protein>
    <recommendedName>
        <fullName evidence="4">Flavin reductase like domain-containing protein</fullName>
    </recommendedName>
</protein>
<evidence type="ECO:0000256" key="1">
    <source>
        <dbReference type="ARBA" id="ARBA00001917"/>
    </source>
</evidence>
<reference evidence="5 6" key="1">
    <citation type="submission" date="2023-03" db="EMBL/GenBank/DDBJ databases">
        <title>Draft genome sequence of the bacteria which degrade cell wall of Tricholomamatutake.</title>
        <authorList>
            <person name="Konishi Y."/>
            <person name="Fukuta Y."/>
            <person name="Shirasaka N."/>
        </authorList>
    </citation>
    <scope>NUCLEOTIDE SEQUENCE [LARGE SCALE GENOMIC DNA]</scope>
    <source>
        <strain evidence="6">mu1</strain>
    </source>
</reference>
<comment type="caution">
    <text evidence="5">The sequence shown here is derived from an EMBL/GenBank/DDBJ whole genome shotgun (WGS) entry which is preliminary data.</text>
</comment>
<dbReference type="PANTHER" id="PTHR43567">
    <property type="entry name" value="FLAVOREDOXIN-RELATED-RELATED"/>
    <property type="match status" value="1"/>
</dbReference>
<sequence length="209" mass="23320">MTIHVEIEPKILYFGSSIVLISTMNVDGTPNLAPMSSAWWLNRSCMLGLSSKSQTALNMIREGECVLNLPSIDLISAIESLTLVTGRNPVPESKAARGYQFEPDKFGKSKLTPLPSRDVKAPRVQECPVHLEAKLIKVHPFEEPSSLVALEVHIEKIHVDQELTMKDHPNYINPSKWNPMIMNFCEYFGLSEQLSTSRLSAVFGPDVTK</sequence>
<dbReference type="InterPro" id="IPR012349">
    <property type="entry name" value="Split_barrel_FMN-bd"/>
</dbReference>
<comment type="cofactor">
    <cofactor evidence="1">
        <name>FMN</name>
        <dbReference type="ChEBI" id="CHEBI:58210"/>
    </cofactor>
</comment>
<evidence type="ECO:0000256" key="3">
    <source>
        <dbReference type="ARBA" id="ARBA00038054"/>
    </source>
</evidence>
<evidence type="ECO:0000259" key="4">
    <source>
        <dbReference type="Pfam" id="PF01613"/>
    </source>
</evidence>
<comment type="similarity">
    <text evidence="3">Belongs to the flavoredoxin family.</text>
</comment>
<keyword evidence="6" id="KW-1185">Reference proteome</keyword>
<evidence type="ECO:0000313" key="5">
    <source>
        <dbReference type="EMBL" id="GLX67472.1"/>
    </source>
</evidence>
<evidence type="ECO:0000256" key="2">
    <source>
        <dbReference type="ARBA" id="ARBA00022630"/>
    </source>
</evidence>
<dbReference type="Gene3D" id="2.30.110.10">
    <property type="entry name" value="Electron Transport, Fmn-binding Protein, Chain A"/>
    <property type="match status" value="1"/>
</dbReference>
<dbReference type="InterPro" id="IPR002563">
    <property type="entry name" value="Flavin_Rdtase-like_dom"/>
</dbReference>
<dbReference type="Pfam" id="PF01613">
    <property type="entry name" value="Flavin_Reduct"/>
    <property type="match status" value="1"/>
</dbReference>
<proteinExistence type="inferred from homology"/>
<evidence type="ECO:0000313" key="6">
    <source>
        <dbReference type="Proteomes" id="UP001157114"/>
    </source>
</evidence>
<dbReference type="EMBL" id="BSSQ01000006">
    <property type="protein sequence ID" value="GLX67472.1"/>
    <property type="molecule type" value="Genomic_DNA"/>
</dbReference>
<keyword evidence="2" id="KW-0285">Flavoprotein</keyword>
<dbReference type="PANTHER" id="PTHR43567:SF1">
    <property type="entry name" value="FLAVOREDOXIN"/>
    <property type="match status" value="1"/>
</dbReference>
<organism evidence="5 6">
    <name type="scientific">Paenibacillus glycanilyticus</name>
    <dbReference type="NCBI Taxonomy" id="126569"/>
    <lineage>
        <taxon>Bacteria</taxon>
        <taxon>Bacillati</taxon>
        <taxon>Bacillota</taxon>
        <taxon>Bacilli</taxon>
        <taxon>Bacillales</taxon>
        <taxon>Paenibacillaceae</taxon>
        <taxon>Paenibacillus</taxon>
    </lineage>
</organism>
<dbReference type="SUPFAM" id="SSF50475">
    <property type="entry name" value="FMN-binding split barrel"/>
    <property type="match status" value="1"/>
</dbReference>
<dbReference type="Proteomes" id="UP001157114">
    <property type="component" value="Unassembled WGS sequence"/>
</dbReference>